<evidence type="ECO:0000256" key="1">
    <source>
        <dbReference type="SAM" id="MobiDB-lite"/>
    </source>
</evidence>
<dbReference type="AlphaFoldDB" id="A0A7J7J6H6"/>
<feature type="region of interest" description="Disordered" evidence="1">
    <location>
        <begin position="1"/>
        <end position="51"/>
    </location>
</feature>
<protein>
    <submittedName>
        <fullName evidence="2">Uncharacterized protein</fullName>
    </submittedName>
</protein>
<sequence>MDTAASHSPTELLASGSNLPYPMKSPCSSAKPTTPSQHQQTPSTYGAAGSANRNHNIIKAGNDTTQSLLLQLQEVDDQTERENLSPEQRGAIVQEIQMRLVQSPTSMDCVLNSLIKGSITFEEFSYFYESKLEVLELCEFSNSFRGKAKLISYTFEKRAEERKCFNKCHTLLSDFLSYCEDFVKEKDILRRWLTRQAPELTFQNTIDPELQVICPAVDFQIRQILQPFQEMKQRTLFCDTFIHKLKEVTDGHLSDVAQVYHSSVDHYDAMRTKLANEDDIGTFVDLVCSTCEDAQTVIHLLNALTGYTPLLYDLDQERTDYNSIIDLCKRVWETLDQKKDLELSLVTLPTLYDCLENY</sequence>
<comment type="caution">
    <text evidence="2">The sequence shown here is derived from an EMBL/GenBank/DDBJ whole genome shotgun (WGS) entry which is preliminary data.</text>
</comment>
<dbReference type="OrthoDB" id="6142015at2759"/>
<proteinExistence type="predicted"/>
<evidence type="ECO:0000313" key="2">
    <source>
        <dbReference type="EMBL" id="KAF6021246.1"/>
    </source>
</evidence>
<dbReference type="EMBL" id="VXIV02003084">
    <property type="protein sequence ID" value="KAF6021246.1"/>
    <property type="molecule type" value="Genomic_DNA"/>
</dbReference>
<keyword evidence="3" id="KW-1185">Reference proteome</keyword>
<gene>
    <name evidence="2" type="ORF">EB796_020447</name>
</gene>
<reference evidence="2" key="1">
    <citation type="submission" date="2020-06" db="EMBL/GenBank/DDBJ databases">
        <title>Draft genome of Bugula neritina, a colonial animal packing powerful symbionts and potential medicines.</title>
        <authorList>
            <person name="Rayko M."/>
        </authorList>
    </citation>
    <scope>NUCLEOTIDE SEQUENCE [LARGE SCALE GENOMIC DNA]</scope>
    <source>
        <strain evidence="2">Kwan_BN1</strain>
    </source>
</reference>
<feature type="compositionally biased region" description="Low complexity" evidence="1">
    <location>
        <begin position="32"/>
        <end position="44"/>
    </location>
</feature>
<accession>A0A7J7J6H6</accession>
<evidence type="ECO:0000313" key="3">
    <source>
        <dbReference type="Proteomes" id="UP000593567"/>
    </source>
</evidence>
<name>A0A7J7J6H6_BUGNE</name>
<organism evidence="2 3">
    <name type="scientific">Bugula neritina</name>
    <name type="common">Brown bryozoan</name>
    <name type="synonym">Sertularia neritina</name>
    <dbReference type="NCBI Taxonomy" id="10212"/>
    <lineage>
        <taxon>Eukaryota</taxon>
        <taxon>Metazoa</taxon>
        <taxon>Spiralia</taxon>
        <taxon>Lophotrochozoa</taxon>
        <taxon>Bryozoa</taxon>
        <taxon>Gymnolaemata</taxon>
        <taxon>Cheilostomatida</taxon>
        <taxon>Flustrina</taxon>
        <taxon>Buguloidea</taxon>
        <taxon>Bugulidae</taxon>
        <taxon>Bugula</taxon>
    </lineage>
</organism>
<dbReference type="Proteomes" id="UP000593567">
    <property type="component" value="Unassembled WGS sequence"/>
</dbReference>